<feature type="compositionally biased region" description="Polar residues" evidence="1">
    <location>
        <begin position="317"/>
        <end position="343"/>
    </location>
</feature>
<feature type="region of interest" description="Disordered" evidence="1">
    <location>
        <begin position="291"/>
        <end position="343"/>
    </location>
</feature>
<sequence>MSGFGQDGSRGPTEQEAEDYYKQVVLHSSALQKSPELAQLSALPPTRPTPLPPTQPPPQQAAKKAQTKEPRAFHYGKANPPVYLHFSPSEAIDERDLLRQAAVRAQKKTIEDDIARARARQRAWACKREYEKAWSDAYGPSLTQQGYPKDYMSHSVYHHLEGSQCEGHVTADGEIGGCALGIPDFFDSHKLPEAADRLSRLPRPIGFRPTEQQTAQHTEQNTEQHTEQHTEQQTGQQNSEGHQPRQLSVSDLPMSMRRGLPEAVANSLEPFQKEAPKQPSARALLAQLVESQNSGHRGTSSQDAGSQNASLRGPRSQKASSEVSSTQDVRSHGTGSRKTSFQAGSMNTAFAATRLNPSHPEFVPQSHTSKYPDFSRPQNNISNEASHLHTDNGNATSQDYNQSLVPYYGNTSNSQDFGQASASNTNALPYSYGGEIAHAHSQAYSSQNLVPYHGYSNEEVQTASHGSDDSHQVHPHGYDVQATYEPSHSYNVEASHESFHSGKHAGDHQKDTEYAAAENKSPLMIHGPVPQRPYPIIQMHQFDVEGHAEAPPLPQLPYSMEPPPPPSPPQTAQYSPHPSSTQASNFWFNGATYMQHLATRDYHKAQQDKLTCKSQQAMIQPSNDQNSWIPHHRRQENIAAAPPFRSIGATDREALAMILNAQPGQANATHVRNAQNLHIRARLPTPMPLEAAWMATPIFGSIPGTLQTQTSLSGDLLLSSPVELPVLQNGNSVGLVAGLQSLPTAPLAGRLQGKLSSRRFMEIQTASGPLIQTQASQPSSRSANTGRPSIVTYRGPEHLRQNDNSPPAGPAVRPGCLPVLSMTLGQAITSAEQHRQDAQNGNTADDDDSVGDVDFTEFLVDWDSEDEHTREEDEEQEEEEMETEDGPGQGMFESMVEEPAPRPQPSARALFPAEFDEDEDVSYFDVTQSEAALYHVQYPPLAPPPPPPTPPSSQLGDDGSDDDDTGELVYIPYTFRLQPIPSRESRAARAAAVSASSQSTAGQQVSLNEYSAGILGHTMDKMGRNGLYTFGFGNG</sequence>
<feature type="compositionally biased region" description="Basic and acidic residues" evidence="1">
    <location>
        <begin position="220"/>
        <end position="230"/>
    </location>
</feature>
<feature type="region of interest" description="Disordered" evidence="1">
    <location>
        <begin position="357"/>
        <end position="398"/>
    </location>
</feature>
<feature type="region of interest" description="Disordered" evidence="1">
    <location>
        <begin position="211"/>
        <end position="246"/>
    </location>
</feature>
<feature type="region of interest" description="Disordered" evidence="1">
    <location>
        <begin position="548"/>
        <end position="581"/>
    </location>
</feature>
<dbReference type="HOGENOM" id="CLU_293566_0_0_1"/>
<feature type="region of interest" description="Disordered" evidence="1">
    <location>
        <begin position="767"/>
        <end position="817"/>
    </location>
</feature>
<reference evidence="2 3" key="1">
    <citation type="journal article" date="2013" name="BMC Genomics">
        <title>The genome and transcriptome of the pine saprophyte Ophiostoma piceae, and a comparison with the bark beetle-associated pine pathogen Grosmannia clavigera.</title>
        <authorList>
            <person name="Haridas S."/>
            <person name="Wang Y."/>
            <person name="Lim L."/>
            <person name="Massoumi Alamouti S."/>
            <person name="Jackman S."/>
            <person name="Docking R."/>
            <person name="Robertson G."/>
            <person name="Birol I."/>
            <person name="Bohlmann J."/>
            <person name="Breuil C."/>
        </authorList>
    </citation>
    <scope>NUCLEOTIDE SEQUENCE [LARGE SCALE GENOMIC DNA]</scope>
    <source>
        <strain evidence="2 3">UAMH 11346</strain>
    </source>
</reference>
<name>S3BYR8_OPHP1</name>
<evidence type="ECO:0000256" key="1">
    <source>
        <dbReference type="SAM" id="MobiDB-lite"/>
    </source>
</evidence>
<gene>
    <name evidence="2" type="ORF">F503_06175</name>
</gene>
<dbReference type="VEuPathDB" id="FungiDB:F503_06175"/>
<feature type="compositionally biased region" description="Acidic residues" evidence="1">
    <location>
        <begin position="844"/>
        <end position="885"/>
    </location>
</feature>
<evidence type="ECO:0000313" key="3">
    <source>
        <dbReference type="Proteomes" id="UP000016923"/>
    </source>
</evidence>
<feature type="region of interest" description="Disordered" evidence="1">
    <location>
        <begin position="33"/>
        <end position="71"/>
    </location>
</feature>
<proteinExistence type="predicted"/>
<feature type="compositionally biased region" description="Pro residues" evidence="1">
    <location>
        <begin position="551"/>
        <end position="569"/>
    </location>
</feature>
<protein>
    <submittedName>
        <fullName evidence="2">Uncharacterized protein</fullName>
    </submittedName>
</protein>
<accession>S3BYR8</accession>
<evidence type="ECO:0000313" key="2">
    <source>
        <dbReference type="EMBL" id="EPE04626.1"/>
    </source>
</evidence>
<dbReference type="EMBL" id="KE148159">
    <property type="protein sequence ID" value="EPE04626.1"/>
    <property type="molecule type" value="Genomic_DNA"/>
</dbReference>
<feature type="compositionally biased region" description="Pro residues" evidence="1">
    <location>
        <begin position="940"/>
        <end position="951"/>
    </location>
</feature>
<dbReference type="Proteomes" id="UP000016923">
    <property type="component" value="Unassembled WGS sequence"/>
</dbReference>
<feature type="region of interest" description="Disordered" evidence="1">
    <location>
        <begin position="831"/>
        <end position="907"/>
    </location>
</feature>
<keyword evidence="3" id="KW-1185">Reference proteome</keyword>
<feature type="compositionally biased region" description="Polar residues" evidence="1">
    <location>
        <begin position="291"/>
        <end position="310"/>
    </location>
</feature>
<organism evidence="2 3">
    <name type="scientific">Ophiostoma piceae (strain UAMH 11346)</name>
    <name type="common">Sap stain fungus</name>
    <dbReference type="NCBI Taxonomy" id="1262450"/>
    <lineage>
        <taxon>Eukaryota</taxon>
        <taxon>Fungi</taxon>
        <taxon>Dikarya</taxon>
        <taxon>Ascomycota</taxon>
        <taxon>Pezizomycotina</taxon>
        <taxon>Sordariomycetes</taxon>
        <taxon>Sordariomycetidae</taxon>
        <taxon>Ophiostomatales</taxon>
        <taxon>Ophiostomataceae</taxon>
        <taxon>Ophiostoma</taxon>
    </lineage>
</organism>
<feature type="region of interest" description="Disordered" evidence="1">
    <location>
        <begin position="936"/>
        <end position="967"/>
    </location>
</feature>
<feature type="region of interest" description="Disordered" evidence="1">
    <location>
        <begin position="1"/>
        <end position="21"/>
    </location>
</feature>
<feature type="compositionally biased region" description="Polar residues" evidence="1">
    <location>
        <begin position="767"/>
        <end position="787"/>
    </location>
</feature>
<dbReference type="AlphaFoldDB" id="S3BYR8"/>
<feature type="compositionally biased region" description="Polar residues" evidence="1">
    <location>
        <begin position="376"/>
        <end position="398"/>
    </location>
</feature>
<feature type="compositionally biased region" description="Pro residues" evidence="1">
    <location>
        <begin position="45"/>
        <end position="59"/>
    </location>
</feature>